<proteinExistence type="predicted"/>
<gene>
    <name evidence="2" type="ORF">DSJ38_13300</name>
</gene>
<protein>
    <submittedName>
        <fullName evidence="2">PE-PGRS family protein</fullName>
    </submittedName>
</protein>
<evidence type="ECO:0000313" key="3">
    <source>
        <dbReference type="Proteomes" id="UP000256381"/>
    </source>
</evidence>
<dbReference type="Proteomes" id="UP000256381">
    <property type="component" value="Unassembled WGS sequence"/>
</dbReference>
<name>A0ABD7H7Q1_MYCTX</name>
<evidence type="ECO:0000313" key="2">
    <source>
        <dbReference type="EMBL" id="REQ50996.1"/>
    </source>
</evidence>
<dbReference type="RefSeq" id="WP_116265816.1">
    <property type="nucleotide sequence ID" value="NZ_JADPTF010000017.1"/>
</dbReference>
<feature type="region of interest" description="Disordered" evidence="1">
    <location>
        <begin position="28"/>
        <end position="47"/>
    </location>
</feature>
<feature type="non-terminal residue" evidence="2">
    <location>
        <position position="1"/>
    </location>
</feature>
<dbReference type="AlphaFoldDB" id="A0ABD7H7Q1"/>
<reference evidence="2 3" key="1">
    <citation type="journal article" date="2017" name="N. Engl. J. Med.">
        <title>Transmission of Extensively Drug-Resistant Tuberculosis in South Africa.</title>
        <authorList>
            <person name="Shah N.S."/>
            <person name="Auld S.C."/>
            <person name="Brust J.C."/>
            <person name="Mathema B."/>
            <person name="Ismail N."/>
            <person name="Moodley P."/>
            <person name="Mlisana K."/>
            <person name="Allana S."/>
            <person name="Campbell A."/>
            <person name="Mthiyane T."/>
            <person name="Morris N."/>
            <person name="Mpangase P."/>
            <person name="van der Meulen H."/>
            <person name="Omar S.V."/>
            <person name="Brown T.S."/>
            <person name="Narechania A."/>
            <person name="Shaskina E."/>
            <person name="Kapwata T."/>
            <person name="Kreiswirth B."/>
            <person name="Gandhi N.R."/>
        </authorList>
    </citation>
    <scope>NUCLEOTIDE SEQUENCE [LARGE SCALE GENOMIC DNA]</scope>
    <source>
        <strain evidence="2 3">32301_S10</strain>
    </source>
</reference>
<evidence type="ECO:0000256" key="1">
    <source>
        <dbReference type="SAM" id="MobiDB-lite"/>
    </source>
</evidence>
<sequence>GALEGGTGGIGGTGGSAIAFGNGGQGGAGGTGGDHSGGNGIGGKGGASGNGGNAGQVFGDGGTGGTGGAGGAGSGTKAGGTGSDGGHGGNATLIGNGGDGGAGGAGGAGSPAGAPGNGGTGGTGGVLFGQSGSSGPPGAAALAFPSLSSSVPILGPYEDLIANTVANLASIGNTWLADPAPFLQQYLANQFGYGQLTLTALTDATRDFAIGLAGIPPSLQSALQALAAGDVSGAVTDVLGAVVKVFVSGVDASDLSNILLLGPVGDLFPILSIPGAMSQNFTNVVMTVTDTTIAFSIDTTNLTGVMTFGLPLAMTLNAVGSPITTAIAFAESTTAFVSAVQAGNLQAAAAALVGAPANVANGFLNGEARLPLALPTSATGGIPVTVEVPVGGILAPLQPFQATAVIPVIGPVTVTLEGTPAGGIVPALVNYAPTQLAQAIAP</sequence>
<comment type="caution">
    <text evidence="2">The sequence shown here is derived from an EMBL/GenBank/DDBJ whole genome shotgun (WGS) entry which is preliminary data.</text>
</comment>
<organism evidence="2 3">
    <name type="scientific">Mycobacterium tuberculosis</name>
    <dbReference type="NCBI Taxonomy" id="1773"/>
    <lineage>
        <taxon>Bacteria</taxon>
        <taxon>Bacillati</taxon>
        <taxon>Actinomycetota</taxon>
        <taxon>Actinomycetes</taxon>
        <taxon>Mycobacteriales</taxon>
        <taxon>Mycobacteriaceae</taxon>
        <taxon>Mycobacterium</taxon>
        <taxon>Mycobacterium tuberculosis complex</taxon>
    </lineage>
</organism>
<feature type="compositionally biased region" description="Gly residues" evidence="1">
    <location>
        <begin position="52"/>
        <end position="127"/>
    </location>
</feature>
<accession>A0ABD7H7Q1</accession>
<feature type="region of interest" description="Disordered" evidence="1">
    <location>
        <begin position="52"/>
        <end position="132"/>
    </location>
</feature>
<dbReference type="EMBL" id="QTBD01000159">
    <property type="protein sequence ID" value="REQ50996.1"/>
    <property type="molecule type" value="Genomic_DNA"/>
</dbReference>